<evidence type="ECO:0000256" key="2">
    <source>
        <dbReference type="RuleBase" id="RU364116"/>
    </source>
</evidence>
<comment type="caution">
    <text evidence="4">The sequence shown here is derived from an EMBL/GenBank/DDBJ whole genome shotgun (WGS) entry which is preliminary data.</text>
</comment>
<dbReference type="InterPro" id="IPR007197">
    <property type="entry name" value="rSAM"/>
</dbReference>
<organism evidence="4 5">
    <name type="scientific">Zhongshania aquimaris</name>
    <dbReference type="NCBI Taxonomy" id="2857107"/>
    <lineage>
        <taxon>Bacteria</taxon>
        <taxon>Pseudomonadati</taxon>
        <taxon>Pseudomonadota</taxon>
        <taxon>Gammaproteobacteria</taxon>
        <taxon>Cellvibrionales</taxon>
        <taxon>Spongiibacteraceae</taxon>
        <taxon>Zhongshania</taxon>
    </lineage>
</organism>
<dbReference type="RefSeq" id="WP_219043202.1">
    <property type="nucleotide sequence ID" value="NZ_JAHWDQ010000002.1"/>
</dbReference>
<dbReference type="Pfam" id="PF06969">
    <property type="entry name" value="HemN_C"/>
    <property type="match status" value="1"/>
</dbReference>
<dbReference type="PROSITE" id="PS51918">
    <property type="entry name" value="RADICAL_SAM"/>
    <property type="match status" value="1"/>
</dbReference>
<evidence type="ECO:0000256" key="1">
    <source>
        <dbReference type="ARBA" id="ARBA00006100"/>
    </source>
</evidence>
<dbReference type="SFLD" id="SFLDF00562">
    <property type="entry name" value="HemN-like__clustered_with_heat"/>
    <property type="match status" value="1"/>
</dbReference>
<dbReference type="EMBL" id="JAHWDQ010000002">
    <property type="protein sequence ID" value="MBW2940941.1"/>
    <property type="molecule type" value="Genomic_DNA"/>
</dbReference>
<keyword evidence="2" id="KW-0349">Heme</keyword>
<evidence type="ECO:0000313" key="5">
    <source>
        <dbReference type="Proteomes" id="UP001166291"/>
    </source>
</evidence>
<keyword evidence="5" id="KW-1185">Reference proteome</keyword>
<dbReference type="Pfam" id="PF04055">
    <property type="entry name" value="Radical_SAM"/>
    <property type="match status" value="1"/>
</dbReference>
<dbReference type="NCBIfam" id="TIGR00539">
    <property type="entry name" value="hemN_rel"/>
    <property type="match status" value="1"/>
</dbReference>
<keyword evidence="2" id="KW-0949">S-adenosyl-L-methionine</keyword>
<reference evidence="4" key="1">
    <citation type="submission" date="2021-07" db="EMBL/GenBank/DDBJ databases">
        <title>Zhongshania sp. CAU 1632 isolated from seawater.</title>
        <authorList>
            <person name="Kim W."/>
        </authorList>
    </citation>
    <scope>NUCLEOTIDE SEQUENCE</scope>
    <source>
        <strain evidence="4">CAU 1632</strain>
    </source>
</reference>
<dbReference type="InterPro" id="IPR006638">
    <property type="entry name" value="Elp3/MiaA/NifB-like_rSAM"/>
</dbReference>
<dbReference type="Proteomes" id="UP001166291">
    <property type="component" value="Unassembled WGS sequence"/>
</dbReference>
<evidence type="ECO:0000313" key="4">
    <source>
        <dbReference type="EMBL" id="MBW2940941.1"/>
    </source>
</evidence>
<feature type="domain" description="Radical SAM core" evidence="3">
    <location>
        <begin position="15"/>
        <end position="251"/>
    </location>
</feature>
<keyword evidence="2" id="KW-0143">Chaperone</keyword>
<keyword evidence="2" id="KW-0479">Metal-binding</keyword>
<dbReference type="InterPro" id="IPR004559">
    <property type="entry name" value="HemW-like"/>
</dbReference>
<dbReference type="SFLD" id="SFLDG01065">
    <property type="entry name" value="anaerobic_coproporphyrinogen-I"/>
    <property type="match status" value="2"/>
</dbReference>
<dbReference type="SMART" id="SM00729">
    <property type="entry name" value="Elp3"/>
    <property type="match status" value="1"/>
</dbReference>
<dbReference type="SFLD" id="SFLDG01082">
    <property type="entry name" value="B12-binding_domain_containing"/>
    <property type="match status" value="1"/>
</dbReference>
<comment type="function">
    <text evidence="2">Probably acts as a heme chaperone, transferring heme to an unknown acceptor. Binds one molecule of heme per monomer, possibly covalently. Binds 1 [4Fe-4S] cluster. The cluster is coordinated with 3 cysteines and an exchangeable S-adenosyl-L-methionine.</text>
</comment>
<dbReference type="CDD" id="cd01335">
    <property type="entry name" value="Radical_SAM"/>
    <property type="match status" value="1"/>
</dbReference>
<comment type="similarity">
    <text evidence="1">Belongs to the anaerobic coproporphyrinogen-III oxidase family. HemW subfamily.</text>
</comment>
<dbReference type="InterPro" id="IPR034505">
    <property type="entry name" value="Coproporphyrinogen-III_oxidase"/>
</dbReference>
<comment type="subcellular location">
    <subcellularLocation>
        <location evidence="2">Cytoplasm</location>
    </subcellularLocation>
</comment>
<accession>A0ABS6VRN8</accession>
<dbReference type="PANTHER" id="PTHR13932">
    <property type="entry name" value="COPROPORPHYRINIGEN III OXIDASE"/>
    <property type="match status" value="1"/>
</dbReference>
<proteinExistence type="inferred from homology"/>
<dbReference type="PANTHER" id="PTHR13932:SF5">
    <property type="entry name" value="RADICAL S-ADENOSYL METHIONINE DOMAIN-CONTAINING PROTEIN 1, MITOCHONDRIAL"/>
    <property type="match status" value="1"/>
</dbReference>
<protein>
    <recommendedName>
        <fullName evidence="2">Heme chaperone HemW</fullName>
    </recommendedName>
</protein>
<gene>
    <name evidence="4" type="primary">hemW</name>
    <name evidence="4" type="ORF">KXJ70_09150</name>
</gene>
<keyword evidence="2" id="KW-0004">4Fe-4S</keyword>
<sequence length="394" mass="44499">MNNSKLPDHNAEASLLTHIPLSLYIHIPWCVRKCPYCDFNSHEKKGALPEQAYIEAMLEDLDQDLEFIQGRELQSIFIGGGTPSLFSPQAYQTLFKELRARLHFAADIEITLEANPGTVEQARFDSYRHAGINRLSIGVQSFDATQLQKLGRIHSNDDALRAIACARNAGFDNFNVDLMHGLNEQTQDDALRDLQIAIDAGAPHISWYQLTIEPNTEFFKRPPSLPVETEMHRIQSAGVDLLSESNFTRYEVSAFAKAGHQARHNLNYWQFGDYLAIGAGAHGKISQADGNIIRYQKTRKPEDYLSRAPSRTSKTEVIARADLPLEFMMNALRLQDGFSRTLFESRTGLHWQTISRPIEKFIANELLQLIGDNYSPTPRGYDMLDSVLAEFLAD</sequence>
<dbReference type="SFLD" id="SFLDF00288">
    <property type="entry name" value="HemN-like__clustered_with_nucl"/>
    <property type="match status" value="1"/>
</dbReference>
<keyword evidence="2" id="KW-0411">Iron-sulfur</keyword>
<dbReference type="SFLD" id="SFLDS00029">
    <property type="entry name" value="Radical_SAM"/>
    <property type="match status" value="2"/>
</dbReference>
<keyword evidence="2" id="KW-0408">Iron</keyword>
<keyword evidence="2" id="KW-0963">Cytoplasm</keyword>
<evidence type="ECO:0000259" key="3">
    <source>
        <dbReference type="PROSITE" id="PS51918"/>
    </source>
</evidence>
<dbReference type="InterPro" id="IPR010723">
    <property type="entry name" value="HemN_C"/>
</dbReference>
<name>A0ABS6VRN8_9GAMM</name>